<evidence type="ECO:0000313" key="1">
    <source>
        <dbReference type="EMBL" id="MDP9646151.1"/>
    </source>
</evidence>
<evidence type="ECO:0000313" key="2">
    <source>
        <dbReference type="Proteomes" id="UP001229486"/>
    </source>
</evidence>
<dbReference type="Proteomes" id="UP001229486">
    <property type="component" value="Unassembled WGS sequence"/>
</dbReference>
<reference evidence="1" key="1">
    <citation type="submission" date="2023-07" db="EMBL/GenBank/DDBJ databases">
        <title>Sorghum-associated microbial communities from plants grown in Nebraska, USA.</title>
        <authorList>
            <person name="Schachtman D."/>
        </authorList>
    </citation>
    <scope>NUCLEOTIDE SEQUENCE</scope>
    <source>
        <strain evidence="1">DS1061</strain>
    </source>
</reference>
<organism evidence="1 2">
    <name type="scientific">Paraburkholderia caledonica</name>
    <dbReference type="NCBI Taxonomy" id="134536"/>
    <lineage>
        <taxon>Bacteria</taxon>
        <taxon>Pseudomonadati</taxon>
        <taxon>Pseudomonadota</taxon>
        <taxon>Betaproteobacteria</taxon>
        <taxon>Burkholderiales</taxon>
        <taxon>Burkholderiaceae</taxon>
        <taxon>Paraburkholderia</taxon>
    </lineage>
</organism>
<dbReference type="RefSeq" id="WP_392393067.1">
    <property type="nucleotide sequence ID" value="NZ_JAURTK010000002.1"/>
</dbReference>
<comment type="caution">
    <text evidence="1">The sequence shown here is derived from an EMBL/GenBank/DDBJ whole genome shotgun (WGS) entry which is preliminary data.</text>
</comment>
<sequence length="237" mass="26775">MTKPLRINGRMTSRYQCLEATSYVNLRTGEVIPAEQGEQHSLTIIGAVSRKAMAREQVLLAMRPEARAFARFCLEFRNKRRGVTPGFDKLCHLYAALHEKRPQDVRRYLPALEKAGIRAGESVLGVDWQIGGSKVSAAEHLKEDRQAEATYARMCRERSMPITAMAHRLIIEVGGLPAVDPEWMQHVHAARRVAAQFGGEPVTKHERSKPTTEALLRALAFLMDPPRYVMRHELTTH</sequence>
<proteinExistence type="predicted"/>
<dbReference type="EMBL" id="JAURTK010000002">
    <property type="protein sequence ID" value="MDP9646151.1"/>
    <property type="molecule type" value="Genomic_DNA"/>
</dbReference>
<name>A0AB73I8F7_9BURK</name>
<dbReference type="AlphaFoldDB" id="A0AB73I8F7"/>
<gene>
    <name evidence="1" type="ORF">J2793_001584</name>
</gene>
<accession>A0AB73I8F7</accession>
<protein>
    <submittedName>
        <fullName evidence="1">Uncharacterized protein</fullName>
    </submittedName>
</protein>